<evidence type="ECO:0000259" key="5">
    <source>
        <dbReference type="Pfam" id="PF16979"/>
    </source>
</evidence>
<organism evidence="6 7">
    <name type="scientific">Bactrocera dorsalis</name>
    <name type="common">Oriental fruit fly</name>
    <name type="synonym">Dacus dorsalis</name>
    <dbReference type="NCBI Taxonomy" id="27457"/>
    <lineage>
        <taxon>Eukaryota</taxon>
        <taxon>Metazoa</taxon>
        <taxon>Ecdysozoa</taxon>
        <taxon>Arthropoda</taxon>
        <taxon>Hexapoda</taxon>
        <taxon>Insecta</taxon>
        <taxon>Pterygota</taxon>
        <taxon>Neoptera</taxon>
        <taxon>Endopterygota</taxon>
        <taxon>Diptera</taxon>
        <taxon>Brachycera</taxon>
        <taxon>Muscomorpha</taxon>
        <taxon>Tephritoidea</taxon>
        <taxon>Tephritidae</taxon>
        <taxon>Bactrocera</taxon>
        <taxon>Bactrocera</taxon>
    </lineage>
</organism>
<dbReference type="RefSeq" id="XP_011202057.2">
    <property type="nucleotide sequence ID" value="XM_011203755.4"/>
</dbReference>
<evidence type="ECO:0000313" key="6">
    <source>
        <dbReference type="Proteomes" id="UP001652620"/>
    </source>
</evidence>
<keyword evidence="7" id="KW-0808">Transferase</keyword>
<feature type="domain" description="Sin1 N-terminal" evidence="3">
    <location>
        <begin position="18"/>
        <end position="163"/>
    </location>
</feature>
<feature type="region of interest" description="Disordered" evidence="2">
    <location>
        <begin position="361"/>
        <end position="387"/>
    </location>
</feature>
<evidence type="ECO:0000256" key="1">
    <source>
        <dbReference type="ARBA" id="ARBA00009407"/>
    </source>
</evidence>
<dbReference type="GO" id="GO:0016301">
    <property type="term" value="F:kinase activity"/>
    <property type="evidence" value="ECO:0007669"/>
    <property type="project" value="UniProtKB-KW"/>
</dbReference>
<dbReference type="InterPro" id="IPR008828">
    <property type="entry name" value="Sin1/Avo1"/>
</dbReference>
<feature type="domain" description="CRIM" evidence="4">
    <location>
        <begin position="198"/>
        <end position="324"/>
    </location>
</feature>
<dbReference type="Proteomes" id="UP001652620">
    <property type="component" value="Chromosome 3"/>
</dbReference>
<dbReference type="InterPro" id="IPR031567">
    <property type="entry name" value="CRIM_dom"/>
</dbReference>
<dbReference type="InterPro" id="IPR011993">
    <property type="entry name" value="PH-like_dom_sf"/>
</dbReference>
<dbReference type="Pfam" id="PF16978">
    <property type="entry name" value="CRIM"/>
    <property type="match status" value="1"/>
</dbReference>
<sequence>MATYCNQHWLLSHIRNSFISTDDTGMCETVMLSNDMPKNYLRKYQTTSVANNAANQNRQPQQRKSIGNKQHLQEIVDPALHEVDFVCYPGLDQSDDEDMDLTAQSFEIQMYPEIWAQRFRSNTAQKLEKMDEARRNAAKIKSVNYEDEIVPPERNDFFVRKTVLKTSEQSKNNEENLDKSIDVTDDAGGGGDGISAVKSKLALQLANSPKQAQNKFIEYARFDGTSQRGIQTKRIGVFLSMLPERERNYPIKICVLASAKIFEVIGLVCYKATIQYPKIPLKSIRHYALYITEDNDAMEEFPPLDDKEPCSKFGFSHLTLAERRPLAQVTRIDYANNMATKSMTSEEDKARLAAAAVQSVQSMEPTASGGGEEEDSNYATNSNNDDYEERMMSHNDMLEAPMYRTYRLNLIEKPFFRRDVTLGISGERIEIDHHKNAKFWTKQKAVTYPIDVIASCEIVERRHLKATIRIWLKASSSSSTMNSCKSTTDLKSTPHVVESGGAAVPHSPTSPGHHHLHVPSAFGLFSTTSSSGGSSSSHNYSHMRFKHYDFEADTHTAEHILNKLSCILKVRSSEVRREFLQSRERKLEKSQAKKQLKM</sequence>
<gene>
    <name evidence="7" type="primary">LOC105225348</name>
</gene>
<proteinExistence type="inferred from homology"/>
<reference evidence="7" key="1">
    <citation type="submission" date="2025-08" db="UniProtKB">
        <authorList>
            <consortium name="RefSeq"/>
        </authorList>
    </citation>
    <scope>IDENTIFICATION</scope>
    <source>
        <tissue evidence="7">Adult</tissue>
    </source>
</reference>
<keyword evidence="6" id="KW-1185">Reference proteome</keyword>
<dbReference type="InterPro" id="IPR032679">
    <property type="entry name" value="Sin1_N"/>
</dbReference>
<name>A0A6I9V119_BACDO</name>
<dbReference type="Pfam" id="PF16979">
    <property type="entry name" value="SIN1_PH"/>
    <property type="match status" value="1"/>
</dbReference>
<protein>
    <submittedName>
        <fullName evidence="7">Stress-activated map kinase-interacting protein 1</fullName>
    </submittedName>
</protein>
<dbReference type="PANTHER" id="PTHR13335:SF1">
    <property type="entry name" value="TARGET OF RAPAMYCIN COMPLEX 2 SUBUNIT MAPKAP1"/>
    <property type="match status" value="1"/>
</dbReference>
<evidence type="ECO:0000256" key="2">
    <source>
        <dbReference type="SAM" id="MobiDB-lite"/>
    </source>
</evidence>
<feature type="domain" description="SIN1-type PH" evidence="5">
    <location>
        <begin position="401"/>
        <end position="569"/>
    </location>
</feature>
<dbReference type="InterPro" id="IPR031313">
    <property type="entry name" value="Sin1_PH_dom"/>
</dbReference>
<dbReference type="OrthoDB" id="241990at2759"/>
<dbReference type="Gene3D" id="2.30.29.30">
    <property type="entry name" value="Pleckstrin-homology domain (PH domain)/Phosphotyrosine-binding domain (PTB)"/>
    <property type="match status" value="1"/>
</dbReference>
<accession>A0A6I9V119</accession>
<dbReference type="GeneID" id="105225348"/>
<keyword evidence="7" id="KW-0418">Kinase</keyword>
<comment type="similarity">
    <text evidence="1">Belongs to the SIN1 family.</text>
</comment>
<dbReference type="PANTHER" id="PTHR13335">
    <property type="entry name" value="TARGET OF RAPAMYCIN COMPLEX 2 SUBUNIT MAPKAP1"/>
    <property type="match status" value="1"/>
</dbReference>
<evidence type="ECO:0000259" key="3">
    <source>
        <dbReference type="Pfam" id="PF05422"/>
    </source>
</evidence>
<evidence type="ECO:0000259" key="4">
    <source>
        <dbReference type="Pfam" id="PF16978"/>
    </source>
</evidence>
<evidence type="ECO:0000313" key="7">
    <source>
        <dbReference type="RefSeq" id="XP_011202057.2"/>
    </source>
</evidence>
<dbReference type="Pfam" id="PF05422">
    <property type="entry name" value="SIN1"/>
    <property type="match status" value="1"/>
</dbReference>